<proteinExistence type="predicted"/>
<keyword evidence="2" id="KW-1185">Reference proteome</keyword>
<dbReference type="EMBL" id="SELW01000540">
    <property type="protein sequence ID" value="TID22611.1"/>
    <property type="molecule type" value="Genomic_DNA"/>
</dbReference>
<accession>A0A4V4NFI7</accession>
<name>A0A4V4NFI7_9ASCO</name>
<comment type="caution">
    <text evidence="1">The sequence shown here is derived from an EMBL/GenBank/DDBJ whole genome shotgun (WGS) entry which is preliminary data.</text>
</comment>
<protein>
    <submittedName>
        <fullName evidence="1">Uncharacterized protein</fullName>
    </submittedName>
</protein>
<sequence>MLWKNETPEQRIVVINNVTSQYLRDLVDDLEDPLSVPRAEYLGYDIKARPVLCHHSTLDIMRVLKPDYMHVYYENIFVKTFVKLFIHKKFDPDDREMMKARREALFSHFEKIKVFEEPVHATKLFSSDSTNTPIKTLM</sequence>
<organism evidence="1 2">
    <name type="scientific">Pichia inconspicua</name>
    <dbReference type="NCBI Taxonomy" id="52247"/>
    <lineage>
        <taxon>Eukaryota</taxon>
        <taxon>Fungi</taxon>
        <taxon>Dikarya</taxon>
        <taxon>Ascomycota</taxon>
        <taxon>Saccharomycotina</taxon>
        <taxon>Pichiomycetes</taxon>
        <taxon>Pichiales</taxon>
        <taxon>Pichiaceae</taxon>
        <taxon>Pichia</taxon>
    </lineage>
</organism>
<evidence type="ECO:0000313" key="1">
    <source>
        <dbReference type="EMBL" id="TID22611.1"/>
    </source>
</evidence>
<evidence type="ECO:0000313" key="2">
    <source>
        <dbReference type="Proteomes" id="UP000307173"/>
    </source>
</evidence>
<gene>
    <name evidence="1" type="ORF">CANINC_003271</name>
</gene>
<dbReference type="Proteomes" id="UP000307173">
    <property type="component" value="Unassembled WGS sequence"/>
</dbReference>
<reference evidence="1 2" key="1">
    <citation type="journal article" date="2019" name="Front. Genet.">
        <title>Whole-Genome Sequencing of the Opportunistic Yeast Pathogen Candida inconspicua Uncovers Its Hybrid Origin.</title>
        <authorList>
            <person name="Mixao V."/>
            <person name="Hansen A.P."/>
            <person name="Saus E."/>
            <person name="Boekhout T."/>
            <person name="Lass-Florl C."/>
            <person name="Gabaldon T."/>
        </authorList>
    </citation>
    <scope>NUCLEOTIDE SEQUENCE [LARGE SCALE GENOMIC DNA]</scope>
    <source>
        <strain evidence="1 2">CBS 180</strain>
    </source>
</reference>
<dbReference type="AlphaFoldDB" id="A0A4V4NFI7"/>